<dbReference type="PANTHER" id="PTHR22762:SF67">
    <property type="entry name" value="ALPHA_BETA-GLUCOSIDASE AGDC-RELATED"/>
    <property type="match status" value="1"/>
</dbReference>
<evidence type="ECO:0000256" key="10">
    <source>
        <dbReference type="ARBA" id="ARBA00023295"/>
    </source>
</evidence>
<feature type="region of interest" description="Disordered" evidence="15">
    <location>
        <begin position="899"/>
        <end position="919"/>
    </location>
</feature>
<evidence type="ECO:0000259" key="19">
    <source>
        <dbReference type="Pfam" id="PF21365"/>
    </source>
</evidence>
<dbReference type="Pfam" id="PF21365">
    <property type="entry name" value="Glyco_hydro_31_3rd"/>
    <property type="match status" value="1"/>
</dbReference>
<comment type="subcellular location">
    <subcellularLocation>
        <location evidence="3">Secreted</location>
    </subcellularLocation>
</comment>
<dbReference type="CDD" id="cd14752">
    <property type="entry name" value="GH31_N"/>
    <property type="match status" value="1"/>
</dbReference>
<evidence type="ECO:0000256" key="1">
    <source>
        <dbReference type="ARBA" id="ARBA00000448"/>
    </source>
</evidence>
<comment type="similarity">
    <text evidence="4 14">Belongs to the glycosyl hydrolase 31 family.</text>
</comment>
<evidence type="ECO:0000259" key="18">
    <source>
        <dbReference type="Pfam" id="PF13802"/>
    </source>
</evidence>
<evidence type="ECO:0000313" key="20">
    <source>
        <dbReference type="EMBL" id="KJZ71519.1"/>
    </source>
</evidence>
<dbReference type="InterPro" id="IPR011013">
    <property type="entry name" value="Gal_mutarotase_sf_dom"/>
</dbReference>
<keyword evidence="10 14" id="KW-0326">Glycosidase</keyword>
<dbReference type="InterPro" id="IPR048395">
    <property type="entry name" value="Glyco_hydro_31_C"/>
</dbReference>
<dbReference type="InterPro" id="IPR000322">
    <property type="entry name" value="Glyco_hydro_31_TIM"/>
</dbReference>
<dbReference type="SUPFAM" id="SSF51445">
    <property type="entry name" value="(Trans)glycosidases"/>
    <property type="match status" value="1"/>
</dbReference>
<keyword evidence="7 14" id="KW-0378">Hydrolase</keyword>
<dbReference type="InterPro" id="IPR013780">
    <property type="entry name" value="Glyco_hydro_b"/>
</dbReference>
<feature type="compositionally biased region" description="Basic residues" evidence="15">
    <location>
        <begin position="906"/>
        <end position="919"/>
    </location>
</feature>
<dbReference type="GO" id="GO:0071555">
    <property type="term" value="P:cell wall organization"/>
    <property type="evidence" value="ECO:0007669"/>
    <property type="project" value="UniProtKB-KW"/>
</dbReference>
<dbReference type="Pfam" id="PF01055">
    <property type="entry name" value="Glyco_hydro_31_2nd"/>
    <property type="match status" value="1"/>
</dbReference>
<organism evidence="20 21">
    <name type="scientific">Hirsutella minnesotensis 3608</name>
    <dbReference type="NCBI Taxonomy" id="1043627"/>
    <lineage>
        <taxon>Eukaryota</taxon>
        <taxon>Fungi</taxon>
        <taxon>Dikarya</taxon>
        <taxon>Ascomycota</taxon>
        <taxon>Pezizomycotina</taxon>
        <taxon>Sordariomycetes</taxon>
        <taxon>Hypocreomycetidae</taxon>
        <taxon>Hypocreales</taxon>
        <taxon>Ophiocordycipitaceae</taxon>
        <taxon>Hirsutella</taxon>
    </lineage>
</organism>
<dbReference type="Gene3D" id="2.60.40.1760">
    <property type="entry name" value="glycosyl hydrolase (family 31)"/>
    <property type="match status" value="1"/>
</dbReference>
<keyword evidence="21" id="KW-1185">Reference proteome</keyword>
<sequence length="941" mass="104949">MRFQSLFGLGTALLPISVAEADRRESHSLESCPGYEAVNVVETSRGLSADLHLAGEPCNAYGTDLRNLTLEVTYEAGNRLHVKIQDRGNQVYQVPDFVLPRPHRDNATSVRSSKLKFSHTKAPFAFKITRAGSNELLFDTAAKPLVFESQYLRLRTNLPKDPYLYGLGEHQDPLRLKTHNYTRTIFNQDAYGVPEDANLYGAHPFYLDHRANGSHGVFLLNSNGMDVIIDVTPDGQQYLEYNTLGGVFDFWFLAGPDPVDVAQQYGAVVGTPAMQPYWGLGFHQCRYGYRDAFDVAEVVYNYSQANIPLETMWTDIDYMDRRRVFTLDPERFPLDTMRSLVSHLHENEQHYILMVDPAVAYQDYPAFHRGVEDDVFLHHKNGSLWAGIVWPGLTVFPDWFSKNVQKYWTGQFKSFFSPSDGIDIDALWIDMNEPTNFCNFPCKDPVAAAEGLPPSPPPVRKAPRPLPGWPCALQPPGTCKSSDILKRNNDATSVAVGAARRPDALQKTKLQVAPASFHPRRAEMGERKGLPGRDLLFPKYAIHNKAALRDSLNAGGGGLSNRTVHTDVMHQNGLAMYDTHNLYGSMMSTASREAMLARRPKLRPLIITRSTFAGAGSRVGHWLGDNLSTWDKYRHSIRSMLGFTAFYQFSMVGSDVCGFGLNTTEELCARWASLGAFSTFYRNHNADDAVSQEFYLWETVAASARAAIDIRYRLLDYVYTAMYRHSTEGRPAVAPVLFHYPRDRATWALELQYFYGPALLVAPVTEAGATNVSVYLPDDTFYEWHSHQPIRGEAANHTFVDQGLTSIPLLIRSGFILPARAASANTTSRLRRQPFELLVALDGRGRAKGELYLDDGVSLDQRGRSSLIHLSYNNGSLSINGTFGYSGPTAVSKVTVMGAGPAPPRGVRKHTTGGQRKHSKTVDVDFSLDHAQNVKLDLGKL</sequence>
<accession>A0A0F8A3B1</accession>
<evidence type="ECO:0000256" key="6">
    <source>
        <dbReference type="ARBA" id="ARBA00022729"/>
    </source>
</evidence>
<feature type="domain" description="Glycoside hydrolase family 31 TIM barrel" evidence="17">
    <location>
        <begin position="272"/>
        <end position="721"/>
    </location>
</feature>
<comment type="function">
    <text evidence="13">Glucosidase involved in the degradation of cellulosic biomass. Has both alpha- and beta-glucosidase activity.</text>
</comment>
<dbReference type="CDD" id="cd06602">
    <property type="entry name" value="GH31_MGAM_SI_GAA"/>
    <property type="match status" value="1"/>
</dbReference>
<feature type="domain" description="Glycosyl hydrolase family 31 C-terminal" evidence="19">
    <location>
        <begin position="729"/>
        <end position="817"/>
    </location>
</feature>
<proteinExistence type="inferred from homology"/>
<dbReference type="InterPro" id="IPR017853">
    <property type="entry name" value="GH"/>
</dbReference>
<dbReference type="PANTHER" id="PTHR22762">
    <property type="entry name" value="ALPHA-GLUCOSIDASE"/>
    <property type="match status" value="1"/>
</dbReference>
<evidence type="ECO:0000256" key="8">
    <source>
        <dbReference type="ARBA" id="ARBA00023180"/>
    </source>
</evidence>
<evidence type="ECO:0000256" key="2">
    <source>
        <dbReference type="ARBA" id="ARBA00001657"/>
    </source>
</evidence>
<evidence type="ECO:0000256" key="7">
    <source>
        <dbReference type="ARBA" id="ARBA00022801"/>
    </source>
</evidence>
<dbReference type="AlphaFoldDB" id="A0A0F8A3B1"/>
<dbReference type="Gene3D" id="3.20.20.80">
    <property type="entry name" value="Glycosidases"/>
    <property type="match status" value="2"/>
</dbReference>
<feature type="domain" description="Glycoside hydrolase family 31 N-terminal" evidence="18">
    <location>
        <begin position="105"/>
        <end position="224"/>
    </location>
</feature>
<evidence type="ECO:0000256" key="4">
    <source>
        <dbReference type="ARBA" id="ARBA00007806"/>
    </source>
</evidence>
<dbReference type="GO" id="GO:0008422">
    <property type="term" value="F:beta-glucosidase activity"/>
    <property type="evidence" value="ECO:0007669"/>
    <property type="project" value="UniProtKB-EC"/>
</dbReference>
<dbReference type="OrthoDB" id="5839090at2759"/>
<evidence type="ECO:0000256" key="15">
    <source>
        <dbReference type="SAM" id="MobiDB-lite"/>
    </source>
</evidence>
<feature type="chain" id="PRO_5002526537" description="Alpha/beta-glucosidase agdC" evidence="16">
    <location>
        <begin position="22"/>
        <end position="941"/>
    </location>
</feature>
<dbReference type="Pfam" id="PF13802">
    <property type="entry name" value="Gal_mutarotas_2"/>
    <property type="match status" value="1"/>
</dbReference>
<gene>
    <name evidence="20" type="ORF">HIM_09057</name>
</gene>
<evidence type="ECO:0000256" key="5">
    <source>
        <dbReference type="ARBA" id="ARBA00022525"/>
    </source>
</evidence>
<evidence type="ECO:0000256" key="3">
    <source>
        <dbReference type="ARBA" id="ARBA00004613"/>
    </source>
</evidence>
<keyword evidence="11" id="KW-0961">Cell wall biogenesis/degradation</keyword>
<evidence type="ECO:0000259" key="17">
    <source>
        <dbReference type="Pfam" id="PF01055"/>
    </source>
</evidence>
<comment type="catalytic activity">
    <reaction evidence="1">
        <text>Hydrolysis of terminal, non-reducing beta-D-glucosyl residues with release of beta-D-glucose.</text>
        <dbReference type="EC" id="3.2.1.21"/>
    </reaction>
</comment>
<evidence type="ECO:0000256" key="13">
    <source>
        <dbReference type="ARBA" id="ARBA00025512"/>
    </source>
</evidence>
<keyword evidence="9" id="KW-0119">Carbohydrate metabolism</keyword>
<feature type="region of interest" description="Disordered" evidence="15">
    <location>
        <begin position="449"/>
        <end position="472"/>
    </location>
</feature>
<keyword evidence="6 16" id="KW-0732">Signal</keyword>
<comment type="catalytic activity">
    <reaction evidence="2">
        <text>Hydrolysis of terminal, non-reducing (1-&gt;4)-linked alpha-D-glucose residues with release of alpha-D-glucose.</text>
        <dbReference type="EC" id="3.2.1.20"/>
    </reaction>
</comment>
<evidence type="ECO:0000256" key="9">
    <source>
        <dbReference type="ARBA" id="ARBA00023277"/>
    </source>
</evidence>
<keyword evidence="8" id="KW-0325">Glycoprotein</keyword>
<evidence type="ECO:0000256" key="14">
    <source>
        <dbReference type="RuleBase" id="RU361185"/>
    </source>
</evidence>
<dbReference type="SUPFAM" id="SSF51011">
    <property type="entry name" value="Glycosyl hydrolase domain"/>
    <property type="match status" value="1"/>
</dbReference>
<evidence type="ECO:0000313" key="21">
    <source>
        <dbReference type="Proteomes" id="UP000054481"/>
    </source>
</evidence>
<feature type="signal peptide" evidence="16">
    <location>
        <begin position="1"/>
        <end position="21"/>
    </location>
</feature>
<protein>
    <recommendedName>
        <fullName evidence="22">Alpha/beta-glucosidase agdC</fullName>
    </recommendedName>
</protein>
<keyword evidence="5" id="KW-0964">Secreted</keyword>
<dbReference type="SUPFAM" id="SSF74650">
    <property type="entry name" value="Galactose mutarotase-like"/>
    <property type="match status" value="1"/>
</dbReference>
<keyword evidence="12" id="KW-0624">Polysaccharide degradation</keyword>
<reference evidence="20 21" key="1">
    <citation type="journal article" date="2014" name="Genome Biol. Evol.">
        <title>Comparative genomics and transcriptomics analyses reveal divergent lifestyle features of nematode endoparasitic fungus Hirsutella minnesotensis.</title>
        <authorList>
            <person name="Lai Y."/>
            <person name="Liu K."/>
            <person name="Zhang X."/>
            <person name="Zhang X."/>
            <person name="Li K."/>
            <person name="Wang N."/>
            <person name="Shu C."/>
            <person name="Wu Y."/>
            <person name="Wang C."/>
            <person name="Bushley K.E."/>
            <person name="Xiang M."/>
            <person name="Liu X."/>
        </authorList>
    </citation>
    <scope>NUCLEOTIDE SEQUENCE [LARGE SCALE GENOMIC DNA]</scope>
    <source>
        <strain evidence="20 21">3608</strain>
    </source>
</reference>
<dbReference type="EMBL" id="KQ030570">
    <property type="protein sequence ID" value="KJZ71519.1"/>
    <property type="molecule type" value="Genomic_DNA"/>
</dbReference>
<feature type="compositionally biased region" description="Pro residues" evidence="15">
    <location>
        <begin position="453"/>
        <end position="468"/>
    </location>
</feature>
<evidence type="ECO:0000256" key="11">
    <source>
        <dbReference type="ARBA" id="ARBA00023316"/>
    </source>
</evidence>
<evidence type="ECO:0000256" key="16">
    <source>
        <dbReference type="SAM" id="SignalP"/>
    </source>
</evidence>
<dbReference type="Gene3D" id="2.60.40.1180">
    <property type="entry name" value="Golgi alpha-mannosidase II"/>
    <property type="match status" value="2"/>
</dbReference>
<dbReference type="GO" id="GO:0030246">
    <property type="term" value="F:carbohydrate binding"/>
    <property type="evidence" value="ECO:0007669"/>
    <property type="project" value="InterPro"/>
</dbReference>
<dbReference type="GO" id="GO:0000272">
    <property type="term" value="P:polysaccharide catabolic process"/>
    <property type="evidence" value="ECO:0007669"/>
    <property type="project" value="UniProtKB-KW"/>
</dbReference>
<evidence type="ECO:0008006" key="22">
    <source>
        <dbReference type="Google" id="ProtNLM"/>
    </source>
</evidence>
<dbReference type="InterPro" id="IPR025887">
    <property type="entry name" value="Glyco_hydro_31_N_dom"/>
</dbReference>
<dbReference type="GO" id="GO:0005576">
    <property type="term" value="C:extracellular region"/>
    <property type="evidence" value="ECO:0007669"/>
    <property type="project" value="UniProtKB-SubCell"/>
</dbReference>
<dbReference type="GO" id="GO:0004558">
    <property type="term" value="F:alpha-1,4-glucosidase activity"/>
    <property type="evidence" value="ECO:0007669"/>
    <property type="project" value="UniProtKB-EC"/>
</dbReference>
<dbReference type="Proteomes" id="UP000054481">
    <property type="component" value="Unassembled WGS sequence"/>
</dbReference>
<name>A0A0F8A3B1_9HYPO</name>
<evidence type="ECO:0000256" key="12">
    <source>
        <dbReference type="ARBA" id="ARBA00023326"/>
    </source>
</evidence>